<reference evidence="1 2" key="1">
    <citation type="journal article" date="2018" name="Sci. Rep.">
        <title>Genomic signatures of local adaptation to the degree of environmental predictability in rotifers.</title>
        <authorList>
            <person name="Franch-Gras L."/>
            <person name="Hahn C."/>
            <person name="Garcia-Roger E.M."/>
            <person name="Carmona M.J."/>
            <person name="Serra M."/>
            <person name="Gomez A."/>
        </authorList>
    </citation>
    <scope>NUCLEOTIDE SEQUENCE [LARGE SCALE GENOMIC DNA]</scope>
    <source>
        <strain evidence="1">HYR1</strain>
    </source>
</reference>
<comment type="caution">
    <text evidence="1">The sequence shown here is derived from an EMBL/GenBank/DDBJ whole genome shotgun (WGS) entry which is preliminary data.</text>
</comment>
<gene>
    <name evidence="1" type="ORF">BpHYR1_008636</name>
</gene>
<evidence type="ECO:0000313" key="1">
    <source>
        <dbReference type="EMBL" id="RNA28627.1"/>
    </source>
</evidence>
<protein>
    <submittedName>
        <fullName evidence="1">Uncharacterized protein</fullName>
    </submittedName>
</protein>
<organism evidence="1 2">
    <name type="scientific">Brachionus plicatilis</name>
    <name type="common">Marine rotifer</name>
    <name type="synonym">Brachionus muelleri</name>
    <dbReference type="NCBI Taxonomy" id="10195"/>
    <lineage>
        <taxon>Eukaryota</taxon>
        <taxon>Metazoa</taxon>
        <taxon>Spiralia</taxon>
        <taxon>Gnathifera</taxon>
        <taxon>Rotifera</taxon>
        <taxon>Eurotatoria</taxon>
        <taxon>Monogononta</taxon>
        <taxon>Pseudotrocha</taxon>
        <taxon>Ploima</taxon>
        <taxon>Brachionidae</taxon>
        <taxon>Brachionus</taxon>
    </lineage>
</organism>
<evidence type="ECO:0000313" key="2">
    <source>
        <dbReference type="Proteomes" id="UP000276133"/>
    </source>
</evidence>
<keyword evidence="2" id="KW-1185">Reference proteome</keyword>
<name>A0A3M7RZ69_BRAPC</name>
<dbReference type="EMBL" id="REGN01002361">
    <property type="protein sequence ID" value="RNA28627.1"/>
    <property type="molecule type" value="Genomic_DNA"/>
</dbReference>
<dbReference type="Proteomes" id="UP000276133">
    <property type="component" value="Unassembled WGS sequence"/>
</dbReference>
<sequence>MSICTGKKIDLIFKSIKNSFHKHIKPSEEPSKVFRFVLVYCRFSELQHPHYCVTMKPKFLTQNRKSSFGCICFHMAFLLENTVSDTTKKFSHLIHGQNHLIFSP</sequence>
<accession>A0A3M7RZ69</accession>
<proteinExistence type="predicted"/>
<dbReference type="AlphaFoldDB" id="A0A3M7RZ69"/>